<name>A0A1Q9LP84_9PSEU</name>
<keyword evidence="3" id="KW-0804">Transcription</keyword>
<gene>
    <name evidence="5" type="ORF">BJP25_14145</name>
</gene>
<evidence type="ECO:0000256" key="2">
    <source>
        <dbReference type="ARBA" id="ARBA00023125"/>
    </source>
</evidence>
<sequence length="211" mass="22881">MAEAGRSQRAEQVDATRQLLLGTAERLFAEQGLYAVSNRQISAAAGQGNNAAVGYHFGTKADLVRAILLRHTAPMEALRAPLLERAKRTGELRDWVECLVRPLTDHLSAQDGPTWFARFCAQVLADPTFRPLAESDALTSPALQEVLEGLRGCLAELPEPTSTARRDMVRLLLVHGMAEHELAAPEPDWETIARTTVDAITGLLLAPVSPG</sequence>
<dbReference type="AlphaFoldDB" id="A0A1Q9LP84"/>
<evidence type="ECO:0000313" key="5">
    <source>
        <dbReference type="EMBL" id="OLR93867.1"/>
    </source>
</evidence>
<reference evidence="5 6" key="1">
    <citation type="submission" date="2016-10" db="EMBL/GenBank/DDBJ databases">
        <title>The Draft Genome Sequence of Actinokineospora bangkokensis 44EHWT reveals the biosynthetic pathway of antifungal compounds Thailandins with unusual extender unit butylmalonyl-CoA.</title>
        <authorList>
            <person name="Greule A."/>
            <person name="Intra B."/>
            <person name="Flemming S."/>
            <person name="Rommel M.G."/>
            <person name="Panbangred W."/>
            <person name="Bechthold A."/>
        </authorList>
    </citation>
    <scope>NUCLEOTIDE SEQUENCE [LARGE SCALE GENOMIC DNA]</scope>
    <source>
        <strain evidence="5 6">44EHW</strain>
    </source>
</reference>
<feature type="domain" description="HTH tetR-type" evidence="4">
    <location>
        <begin position="20"/>
        <end position="67"/>
    </location>
</feature>
<protein>
    <submittedName>
        <fullName evidence="5">TetR family transcriptional regulator</fullName>
    </submittedName>
</protein>
<dbReference type="OrthoDB" id="2356263at2"/>
<keyword evidence="1" id="KW-0805">Transcription regulation</keyword>
<dbReference type="PANTHER" id="PTHR30055:SF234">
    <property type="entry name" value="HTH-TYPE TRANSCRIPTIONAL REGULATOR BETI"/>
    <property type="match status" value="1"/>
</dbReference>
<dbReference type="InterPro" id="IPR001647">
    <property type="entry name" value="HTH_TetR"/>
</dbReference>
<dbReference type="STRING" id="1193682.BJP25_14145"/>
<evidence type="ECO:0000256" key="1">
    <source>
        <dbReference type="ARBA" id="ARBA00023015"/>
    </source>
</evidence>
<keyword evidence="6" id="KW-1185">Reference proteome</keyword>
<dbReference type="Proteomes" id="UP000186040">
    <property type="component" value="Unassembled WGS sequence"/>
</dbReference>
<dbReference type="PANTHER" id="PTHR30055">
    <property type="entry name" value="HTH-TYPE TRANSCRIPTIONAL REGULATOR RUTR"/>
    <property type="match status" value="1"/>
</dbReference>
<dbReference type="GO" id="GO:0003700">
    <property type="term" value="F:DNA-binding transcription factor activity"/>
    <property type="evidence" value="ECO:0007669"/>
    <property type="project" value="TreeGrafter"/>
</dbReference>
<dbReference type="GO" id="GO:0000976">
    <property type="term" value="F:transcription cis-regulatory region binding"/>
    <property type="evidence" value="ECO:0007669"/>
    <property type="project" value="TreeGrafter"/>
</dbReference>
<dbReference type="InterPro" id="IPR050109">
    <property type="entry name" value="HTH-type_TetR-like_transc_reg"/>
</dbReference>
<evidence type="ECO:0000259" key="4">
    <source>
        <dbReference type="Pfam" id="PF00440"/>
    </source>
</evidence>
<proteinExistence type="predicted"/>
<evidence type="ECO:0000256" key="3">
    <source>
        <dbReference type="ARBA" id="ARBA00023163"/>
    </source>
</evidence>
<keyword evidence="2" id="KW-0238">DNA-binding</keyword>
<evidence type="ECO:0000313" key="6">
    <source>
        <dbReference type="Proteomes" id="UP000186040"/>
    </source>
</evidence>
<comment type="caution">
    <text evidence="5">The sequence shown here is derived from an EMBL/GenBank/DDBJ whole genome shotgun (WGS) entry which is preliminary data.</text>
</comment>
<dbReference type="EMBL" id="MKQR01000009">
    <property type="protein sequence ID" value="OLR93867.1"/>
    <property type="molecule type" value="Genomic_DNA"/>
</dbReference>
<dbReference type="Gene3D" id="1.10.357.10">
    <property type="entry name" value="Tetracycline Repressor, domain 2"/>
    <property type="match status" value="1"/>
</dbReference>
<dbReference type="SUPFAM" id="SSF46689">
    <property type="entry name" value="Homeodomain-like"/>
    <property type="match status" value="1"/>
</dbReference>
<dbReference type="InterPro" id="IPR009057">
    <property type="entry name" value="Homeodomain-like_sf"/>
</dbReference>
<organism evidence="5 6">
    <name type="scientific">Actinokineospora bangkokensis</name>
    <dbReference type="NCBI Taxonomy" id="1193682"/>
    <lineage>
        <taxon>Bacteria</taxon>
        <taxon>Bacillati</taxon>
        <taxon>Actinomycetota</taxon>
        <taxon>Actinomycetes</taxon>
        <taxon>Pseudonocardiales</taxon>
        <taxon>Pseudonocardiaceae</taxon>
        <taxon>Actinokineospora</taxon>
    </lineage>
</organism>
<dbReference type="Pfam" id="PF00440">
    <property type="entry name" value="TetR_N"/>
    <property type="match status" value="1"/>
</dbReference>
<accession>A0A1Q9LP84</accession>